<proteinExistence type="inferred from homology"/>
<dbReference type="SUPFAM" id="SSF64518">
    <property type="entry name" value="Phase 1 flagellin"/>
    <property type="match status" value="1"/>
</dbReference>
<dbReference type="Pfam" id="PF00669">
    <property type="entry name" value="Flagellin_N"/>
    <property type="match status" value="1"/>
</dbReference>
<feature type="domain" description="Flagellin N-terminal" evidence="6">
    <location>
        <begin position="5"/>
        <end position="142"/>
    </location>
</feature>
<keyword evidence="8" id="KW-0969">Cilium</keyword>
<dbReference type="RefSeq" id="WP_116014521.1">
    <property type="nucleotide sequence ID" value="NZ_QUOT01000001.1"/>
</dbReference>
<dbReference type="PANTHER" id="PTHR42792">
    <property type="entry name" value="FLAGELLIN"/>
    <property type="match status" value="1"/>
</dbReference>
<reference evidence="9" key="1">
    <citation type="submission" date="2018-08" db="EMBL/GenBank/DDBJ databases">
        <title>Thalassotalea euphylliae genome.</title>
        <authorList>
            <person name="Summers S."/>
            <person name="Rice S.A."/>
            <person name="Freckelton M.L."/>
            <person name="Nedved B.T."/>
            <person name="Hadfield M.G."/>
        </authorList>
    </citation>
    <scope>NUCLEOTIDE SEQUENCE [LARGE SCALE GENOMIC DNA]</scope>
    <source>
        <strain evidence="9">H3</strain>
    </source>
</reference>
<evidence type="ECO:0000256" key="5">
    <source>
        <dbReference type="SAM" id="Coils"/>
    </source>
</evidence>
<dbReference type="Proteomes" id="UP000256899">
    <property type="component" value="Unassembled WGS sequence"/>
</dbReference>
<keyword evidence="9" id="KW-1185">Reference proteome</keyword>
<dbReference type="GO" id="GO:0005198">
    <property type="term" value="F:structural molecule activity"/>
    <property type="evidence" value="ECO:0007669"/>
    <property type="project" value="UniProtKB-UniRule"/>
</dbReference>
<dbReference type="InterPro" id="IPR042187">
    <property type="entry name" value="Flagellin_C_sub2"/>
</dbReference>
<evidence type="ECO:0000256" key="3">
    <source>
        <dbReference type="ARBA" id="ARBA00023143"/>
    </source>
</evidence>
<evidence type="ECO:0000256" key="1">
    <source>
        <dbReference type="ARBA" id="ARBA00005709"/>
    </source>
</evidence>
<dbReference type="GO" id="GO:0005576">
    <property type="term" value="C:extracellular region"/>
    <property type="evidence" value="ECO:0007669"/>
    <property type="project" value="UniProtKB-SubCell"/>
</dbReference>
<dbReference type="EMBL" id="QUOT01000001">
    <property type="protein sequence ID" value="REL30289.1"/>
    <property type="molecule type" value="Genomic_DNA"/>
</dbReference>
<dbReference type="PRINTS" id="PR00207">
    <property type="entry name" value="FLAGELLIN"/>
</dbReference>
<sequence>MALVVNSNIQSLNSQRQLSRSTDDLSTSFERLSSGKRINSAKDDAAGLQISSRLTSQVNGLNQASRNANDAISLAQTAEGALDEYTNTIQRMRTLAVQASNGSNSDADRVALNTEYTELESELTRISEQTSFGGVNLLDGSYSAQFQIGANASQTISITVSQDFASSEIGASGSLTSFDGAQSRITDLDSALASVNTVRSQLGASQNRFSSVIRSNDNTAQNVAASRSRIEDTDYAAESAALARNNVLQQAASSLLAQANQQPQIALSLL</sequence>
<dbReference type="InterPro" id="IPR046358">
    <property type="entry name" value="Flagellin_C"/>
</dbReference>
<keyword evidence="2 4" id="KW-0964">Secreted</keyword>
<keyword evidence="3 4" id="KW-0975">Bacterial flagellum</keyword>
<evidence type="ECO:0000313" key="8">
    <source>
        <dbReference type="EMBL" id="REL30289.1"/>
    </source>
</evidence>
<dbReference type="Gene3D" id="6.10.10.10">
    <property type="entry name" value="Flagellar export chaperone, C-terminal domain"/>
    <property type="match status" value="1"/>
</dbReference>
<comment type="similarity">
    <text evidence="1 4">Belongs to the bacterial flagellin family.</text>
</comment>
<evidence type="ECO:0000256" key="2">
    <source>
        <dbReference type="ARBA" id="ARBA00022525"/>
    </source>
</evidence>
<name>A0A3E0U0S1_9GAMM</name>
<dbReference type="GO" id="GO:0009288">
    <property type="term" value="C:bacterial-type flagellum"/>
    <property type="evidence" value="ECO:0007669"/>
    <property type="project" value="UniProtKB-SubCell"/>
</dbReference>
<gene>
    <name evidence="8" type="ORF">DXX94_05970</name>
</gene>
<keyword evidence="8" id="KW-0282">Flagellum</keyword>
<accession>A0A3E0U0S1</accession>
<evidence type="ECO:0000256" key="4">
    <source>
        <dbReference type="RuleBase" id="RU362073"/>
    </source>
</evidence>
<dbReference type="InterPro" id="IPR001029">
    <property type="entry name" value="Flagellin_N"/>
</dbReference>
<dbReference type="InterPro" id="IPR001492">
    <property type="entry name" value="Flagellin"/>
</dbReference>
<comment type="caution">
    <text evidence="8">The sequence shown here is derived from an EMBL/GenBank/DDBJ whole genome shotgun (WGS) entry which is preliminary data.</text>
</comment>
<keyword evidence="5" id="KW-0175">Coiled coil</keyword>
<dbReference type="Gene3D" id="6.10.280.190">
    <property type="match status" value="1"/>
</dbReference>
<comment type="function">
    <text evidence="4">Flagellin is the subunit protein which polymerizes to form the filaments of bacterial flagella.</text>
</comment>
<keyword evidence="8" id="KW-0966">Cell projection</keyword>
<protein>
    <recommendedName>
        <fullName evidence="4">Flagellin</fullName>
    </recommendedName>
</protein>
<dbReference type="Gene3D" id="1.20.1330.10">
    <property type="entry name" value="f41 fragment of flagellin, N-terminal domain"/>
    <property type="match status" value="1"/>
</dbReference>
<organism evidence="8 9">
    <name type="scientific">Thalassotalea euphylliae</name>
    <dbReference type="NCBI Taxonomy" id="1655234"/>
    <lineage>
        <taxon>Bacteria</taxon>
        <taxon>Pseudomonadati</taxon>
        <taxon>Pseudomonadota</taxon>
        <taxon>Gammaproteobacteria</taxon>
        <taxon>Alteromonadales</taxon>
        <taxon>Colwelliaceae</taxon>
        <taxon>Thalassotalea</taxon>
    </lineage>
</organism>
<evidence type="ECO:0000259" key="6">
    <source>
        <dbReference type="Pfam" id="PF00669"/>
    </source>
</evidence>
<dbReference type="Pfam" id="PF00700">
    <property type="entry name" value="Flagellin_C"/>
    <property type="match status" value="1"/>
</dbReference>
<feature type="coiled-coil region" evidence="5">
    <location>
        <begin position="75"/>
        <end position="129"/>
    </location>
</feature>
<evidence type="ECO:0000259" key="7">
    <source>
        <dbReference type="Pfam" id="PF00700"/>
    </source>
</evidence>
<evidence type="ECO:0000313" key="9">
    <source>
        <dbReference type="Proteomes" id="UP000256899"/>
    </source>
</evidence>
<dbReference type="AlphaFoldDB" id="A0A3E0U0S1"/>
<feature type="domain" description="Flagellin C-terminal" evidence="7">
    <location>
        <begin position="187"/>
        <end position="270"/>
    </location>
</feature>
<comment type="subcellular location">
    <subcellularLocation>
        <location evidence="4">Secreted</location>
    </subcellularLocation>
    <subcellularLocation>
        <location evidence="4">Bacterial flagellum</location>
    </subcellularLocation>
</comment>
<dbReference type="PANTHER" id="PTHR42792:SF2">
    <property type="entry name" value="FLAGELLIN"/>
    <property type="match status" value="1"/>
</dbReference>